<keyword evidence="5 9" id="KW-0865">Zymogen</keyword>
<dbReference type="EMBL" id="CP103445">
    <property type="protein sequence ID" value="UWS33757.1"/>
    <property type="molecule type" value="Genomic_DNA"/>
</dbReference>
<dbReference type="GO" id="GO:0004014">
    <property type="term" value="F:adenosylmethionine decarboxylase activity"/>
    <property type="evidence" value="ECO:0007669"/>
    <property type="project" value="UniProtKB-EC"/>
</dbReference>
<evidence type="ECO:0000256" key="8">
    <source>
        <dbReference type="ARBA" id="ARBA00023317"/>
    </source>
</evidence>
<keyword evidence="9" id="KW-0949">S-adenosyl-L-methionine</keyword>
<evidence type="ECO:0000256" key="4">
    <source>
        <dbReference type="ARBA" id="ARBA00023115"/>
    </source>
</evidence>
<dbReference type="InterPro" id="IPR003826">
    <property type="entry name" value="AdoMetDC_fam_prok"/>
</dbReference>
<keyword evidence="1 9" id="KW-0210">Decarboxylase</keyword>
<dbReference type="Proteomes" id="UP001058553">
    <property type="component" value="Chromosome"/>
</dbReference>
<comment type="function">
    <text evidence="9">Catalyzes the decarboxylation of S-adenosylmethionine to S-adenosylmethioninamine (dcAdoMet), the propylamine donor required for the synthesis of the polyamines spermine and spermidine from the diamine putrescine.</text>
</comment>
<feature type="modified residue" description="Pyruvic acid (Ser); by autocatalysis" evidence="9">
    <location>
        <position position="96"/>
    </location>
</feature>
<keyword evidence="4 9" id="KW-0620">Polyamine biosynthesis</keyword>
<comment type="PTM">
    <text evidence="9">Is synthesized initially as an inactive proenzyme. Formation of the active enzyme involves a self-maturation process in which the active site pyruvoyl group is generated from an internal serine residue via an autocatalytic post-translational modification. Two non-identical subunits are generated from the proenzyme in this reaction, and the pyruvate is formed at the N-terminus of the alpha chain, which is derived from the carboxyl end of the proenzyme. The post-translation cleavage follows an unusual pathway, termed non-hydrolytic serinolysis, in which the side chain hydroxyl group of the serine supplies its oxygen atom to form the C-terminus of the beta chain, while the remainder of the serine residue undergoes an oxidative deamination to produce ammonia and the pyruvoyl group blocking the N-terminus of the alpha chain.</text>
</comment>
<keyword evidence="2 9" id="KW-0068">Autocatalytic cleavage</keyword>
<keyword evidence="8 9" id="KW-0670">Pyruvate</keyword>
<comment type="similarity">
    <text evidence="9">Belongs to the prokaryotic AdoMetDC family. Type 1 subfamily.</text>
</comment>
<feature type="chain" id="PRO_5044911466" description="S-adenosylmethionine decarboxylase beta chain" evidence="9">
    <location>
        <begin position="1"/>
        <end position="95"/>
    </location>
</feature>
<comment type="catalytic activity">
    <reaction evidence="9">
        <text>S-adenosyl-L-methionine + H(+) = S-adenosyl 3-(methylsulfanyl)propylamine + CO2</text>
        <dbReference type="Rhea" id="RHEA:15981"/>
        <dbReference type="ChEBI" id="CHEBI:15378"/>
        <dbReference type="ChEBI" id="CHEBI:16526"/>
        <dbReference type="ChEBI" id="CHEBI:57443"/>
        <dbReference type="ChEBI" id="CHEBI:59789"/>
        <dbReference type="EC" id="4.1.1.50"/>
    </reaction>
</comment>
<dbReference type="HAMAP" id="MF_00464">
    <property type="entry name" value="AdoMetDC_1"/>
    <property type="match status" value="1"/>
</dbReference>
<keyword evidence="3 9" id="KW-0745">Spermidine biosynthesis</keyword>
<evidence type="ECO:0000256" key="7">
    <source>
        <dbReference type="ARBA" id="ARBA00023270"/>
    </source>
</evidence>
<feature type="site" description="Cleavage (non-hydrolytic); by autolysis" evidence="9">
    <location>
        <begin position="95"/>
        <end position="96"/>
    </location>
</feature>
<dbReference type="RefSeq" id="WP_014538426.1">
    <property type="nucleotide sequence ID" value="NZ_CP023567.1"/>
</dbReference>
<dbReference type="InterPro" id="IPR017716">
    <property type="entry name" value="S-AdoMet_deCOase_pro-enz"/>
</dbReference>
<evidence type="ECO:0000313" key="11">
    <source>
        <dbReference type="Proteomes" id="UP001058553"/>
    </source>
</evidence>
<gene>
    <name evidence="10" type="primary">speD</name>
    <name evidence="9" type="synonym">speH</name>
    <name evidence="10" type="ORF">NYP84_00540</name>
</gene>
<evidence type="ECO:0000256" key="6">
    <source>
        <dbReference type="ARBA" id="ARBA00023239"/>
    </source>
</evidence>
<feature type="chain" id="PRO_5044911467" description="S-adenosylmethionine decarboxylase alpha chain" evidence="9">
    <location>
        <begin position="96"/>
        <end position="154"/>
    </location>
</feature>
<feature type="active site" description="Proton acceptor; for processing activity" evidence="9">
    <location>
        <position position="101"/>
    </location>
</feature>
<comment type="pathway">
    <text evidence="9">Amine and polyamine biosynthesis; S-adenosylmethioninamine biosynthesis; S-adenosylmethioninamine from S-adenosyl-L-methionine: step 1/1.</text>
</comment>
<evidence type="ECO:0000256" key="5">
    <source>
        <dbReference type="ARBA" id="ARBA00023145"/>
    </source>
</evidence>
<dbReference type="InterPro" id="IPR016067">
    <property type="entry name" value="S-AdoMet_deCO2ase_core"/>
</dbReference>
<organism evidence="10 11">
    <name type="scientific">Erwinia pyrifoliae</name>
    <dbReference type="NCBI Taxonomy" id="79967"/>
    <lineage>
        <taxon>Bacteria</taxon>
        <taxon>Pseudomonadati</taxon>
        <taxon>Pseudomonadota</taxon>
        <taxon>Gammaproteobacteria</taxon>
        <taxon>Enterobacterales</taxon>
        <taxon>Erwiniaceae</taxon>
        <taxon>Erwinia</taxon>
    </lineage>
</organism>
<name>A0ABY5X8U0_ERWPY</name>
<dbReference type="Pfam" id="PF02675">
    <property type="entry name" value="AdoMet_dc"/>
    <property type="match status" value="1"/>
</dbReference>
<evidence type="ECO:0000256" key="2">
    <source>
        <dbReference type="ARBA" id="ARBA00022813"/>
    </source>
</evidence>
<dbReference type="Gene3D" id="3.60.90.10">
    <property type="entry name" value="S-adenosylmethionine decarboxylase"/>
    <property type="match status" value="1"/>
</dbReference>
<evidence type="ECO:0000256" key="9">
    <source>
        <dbReference type="HAMAP-Rule" id="MF_00464"/>
    </source>
</evidence>
<dbReference type="NCBIfam" id="TIGR03330">
    <property type="entry name" value="SAM_DCase_Bsu"/>
    <property type="match status" value="1"/>
</dbReference>
<accession>A0ABY5X8U0</accession>
<keyword evidence="7 9" id="KW-0704">Schiff base</keyword>
<feature type="active site" description="Schiff-base intermediate with substrate; via pyruvic acid" evidence="9">
    <location>
        <position position="96"/>
    </location>
</feature>
<evidence type="ECO:0000256" key="3">
    <source>
        <dbReference type="ARBA" id="ARBA00023066"/>
    </source>
</evidence>
<sequence>MLEIISQGKYFVVFFKIHKEILAMSLGNKDSSGFSFSGKHVFAEFYGVLNSLLNDEDHLAKIMRDAVAASGATILNETSHKFIPEGCTALLLLSESHASIHTYPSHSAAFIDIFTCGDCNPNLAIREIEKALNPTRVNSTCVIRGDAKYVEQNH</sequence>
<dbReference type="GeneID" id="92238725"/>
<keyword evidence="11" id="KW-1185">Reference proteome</keyword>
<evidence type="ECO:0000313" key="10">
    <source>
        <dbReference type="EMBL" id="UWS33757.1"/>
    </source>
</evidence>
<keyword evidence="6 9" id="KW-0456">Lyase</keyword>
<comment type="subunit">
    <text evidence="9">Heterotetramer of two alpha and two beta chains arranged as a dimer of alpha/beta heterodimers.</text>
</comment>
<feature type="active site" description="Proton donor; for catalytic activity" evidence="9">
    <location>
        <position position="116"/>
    </location>
</feature>
<proteinExistence type="inferred from homology"/>
<dbReference type="SUPFAM" id="SSF56276">
    <property type="entry name" value="S-adenosylmethionine decarboxylase"/>
    <property type="match status" value="1"/>
</dbReference>
<evidence type="ECO:0000256" key="1">
    <source>
        <dbReference type="ARBA" id="ARBA00022793"/>
    </source>
</evidence>
<protein>
    <recommendedName>
        <fullName evidence="9">S-adenosylmethionine decarboxylase proenzyme</fullName>
        <shortName evidence="9">AdoMetDC</shortName>
        <shortName evidence="9">SAMDC</shortName>
        <ecNumber evidence="9">4.1.1.50</ecNumber>
    </recommendedName>
    <component>
        <recommendedName>
            <fullName evidence="9">S-adenosylmethionine decarboxylase beta chain</fullName>
        </recommendedName>
    </component>
    <component>
        <recommendedName>
            <fullName evidence="9">S-adenosylmethionine decarboxylase alpha chain</fullName>
        </recommendedName>
    </component>
</protein>
<dbReference type="EC" id="4.1.1.50" evidence="9"/>
<comment type="cofactor">
    <cofactor evidence="9">
        <name>pyruvate</name>
        <dbReference type="ChEBI" id="CHEBI:15361"/>
    </cofactor>
    <text evidence="9">Binds 1 pyruvoyl group covalently per subunit.</text>
</comment>
<reference evidence="10" key="1">
    <citation type="submission" date="2022-07" db="EMBL/GenBank/DDBJ databases">
        <title>Genetic diversity of Erwinia pyrifoliae.</title>
        <authorList>
            <person name="Park D.S."/>
            <person name="Ham H."/>
        </authorList>
    </citation>
    <scope>NUCLEOTIDE SEQUENCE</scope>
    <source>
        <strain evidence="10">CP201486</strain>
    </source>
</reference>
<dbReference type="PANTHER" id="PTHR33866:SF2">
    <property type="entry name" value="S-ADENOSYLMETHIONINE DECARBOXYLASE PROENZYME"/>
    <property type="match status" value="1"/>
</dbReference>
<dbReference type="PANTHER" id="PTHR33866">
    <property type="entry name" value="S-ADENOSYLMETHIONINE DECARBOXYLASE PROENZYME"/>
    <property type="match status" value="1"/>
</dbReference>